<dbReference type="RefSeq" id="XP_009840497.1">
    <property type="nucleotide sequence ID" value="XM_009842195.1"/>
</dbReference>
<dbReference type="SUPFAM" id="SSF52540">
    <property type="entry name" value="P-loop containing nucleoside triphosphate hydrolases"/>
    <property type="match status" value="1"/>
</dbReference>
<dbReference type="VEuPathDB" id="FungiDB:H257_14399"/>
<dbReference type="AlphaFoldDB" id="W4FTA2"/>
<dbReference type="InterPro" id="IPR039177">
    <property type="entry name" value="SMG9"/>
</dbReference>
<organism evidence="4">
    <name type="scientific">Aphanomyces astaci</name>
    <name type="common">Crayfish plague agent</name>
    <dbReference type="NCBI Taxonomy" id="112090"/>
    <lineage>
        <taxon>Eukaryota</taxon>
        <taxon>Sar</taxon>
        <taxon>Stramenopiles</taxon>
        <taxon>Oomycota</taxon>
        <taxon>Saprolegniomycetes</taxon>
        <taxon>Saprolegniales</taxon>
        <taxon>Verrucalvaceae</taxon>
        <taxon>Aphanomyces</taxon>
    </lineage>
</organism>
<feature type="region of interest" description="Disordered" evidence="3">
    <location>
        <begin position="1"/>
        <end position="62"/>
    </location>
</feature>
<dbReference type="EMBL" id="KI913170">
    <property type="protein sequence ID" value="ETV70054.1"/>
    <property type="molecule type" value="Genomic_DNA"/>
</dbReference>
<feature type="region of interest" description="Disordered" evidence="3">
    <location>
        <begin position="79"/>
        <end position="135"/>
    </location>
</feature>
<evidence type="ECO:0008006" key="5">
    <source>
        <dbReference type="Google" id="ProtNLM"/>
    </source>
</evidence>
<protein>
    <recommendedName>
        <fullName evidence="5">Protein SMG9</fullName>
    </recommendedName>
</protein>
<dbReference type="OrthoDB" id="79514at2759"/>
<keyword evidence="2" id="KW-0866">Nonsense-mediated mRNA decay</keyword>
<name>W4FTA2_APHAT</name>
<evidence type="ECO:0000256" key="1">
    <source>
        <dbReference type="ARBA" id="ARBA00007712"/>
    </source>
</evidence>
<reference evidence="4" key="1">
    <citation type="submission" date="2013-12" db="EMBL/GenBank/DDBJ databases">
        <title>The Genome Sequence of Aphanomyces astaci APO3.</title>
        <authorList>
            <consortium name="The Broad Institute Genomics Platform"/>
            <person name="Russ C."/>
            <person name="Tyler B."/>
            <person name="van West P."/>
            <person name="Dieguez-Uribeondo J."/>
            <person name="Young S.K."/>
            <person name="Zeng Q."/>
            <person name="Gargeya S."/>
            <person name="Fitzgerald M."/>
            <person name="Abouelleil A."/>
            <person name="Alvarado L."/>
            <person name="Chapman S.B."/>
            <person name="Gainer-Dewar J."/>
            <person name="Goldberg J."/>
            <person name="Griggs A."/>
            <person name="Gujja S."/>
            <person name="Hansen M."/>
            <person name="Howarth C."/>
            <person name="Imamovic A."/>
            <person name="Ireland A."/>
            <person name="Larimer J."/>
            <person name="McCowan C."/>
            <person name="Murphy C."/>
            <person name="Pearson M."/>
            <person name="Poon T.W."/>
            <person name="Priest M."/>
            <person name="Roberts A."/>
            <person name="Saif S."/>
            <person name="Shea T."/>
            <person name="Sykes S."/>
            <person name="Wortman J."/>
            <person name="Nusbaum C."/>
            <person name="Birren B."/>
        </authorList>
    </citation>
    <scope>NUCLEOTIDE SEQUENCE [LARGE SCALE GENOMIC DNA]</scope>
    <source>
        <strain evidence="4">APO3</strain>
    </source>
</reference>
<dbReference type="PANTHER" id="PTHR14270:SF0">
    <property type="entry name" value="NONSENSE-MEDIATED MRNA DECAY FACTOR SMG9"/>
    <property type="match status" value="1"/>
</dbReference>
<accession>W4FTA2</accession>
<gene>
    <name evidence="4" type="ORF">H257_14399</name>
</gene>
<dbReference type="PANTHER" id="PTHR14270">
    <property type="entry name" value="NONSENSE-MEDIATED MRNA DECAY FACTOR SMG9"/>
    <property type="match status" value="1"/>
</dbReference>
<proteinExistence type="inferred from homology"/>
<sequence>MADATLKPRRGNNPSSNKGRQPKGGRGGDRHAPSSGLSSRAAAVTPAAPTIHRPPHVSTTIFTPDMPRQQLLFASSTAPQKLYEPSSSPASPLAPMFPRPHATSMNRGKASPTVPSFDTTPSSRTTGNTSLYLAPDTHEATASSLRRWKLVSPQLQFIVPDAVPGPWSDMTQFHAIACVGLEGVGKSTILSMLCGHDRRNAAPTNTPWFPIQSNDSVLHSTHETNGIDMCITRDHVVFLDCQPLLSTSMMAELAQHHETPKYGALALDQQIQLTSLHLLVYLLSVCHYVVVVYDRLDDPELWQLIQLAQLIKARYDAAGDATTITPTYSNPTSKFIFVANKMAPLTPSQLERHRQHLGHVIGIPTCHDDNDHTSAAAHADGDDVDAVPIFCLPPFSATASDAHAAEALRAHVALLTARLPAAASTEPVMTFQDWLAHGSRLFESIRKSTPMVDYARLLQNIASSKG</sequence>
<evidence type="ECO:0000256" key="2">
    <source>
        <dbReference type="ARBA" id="ARBA00023161"/>
    </source>
</evidence>
<evidence type="ECO:0000313" key="4">
    <source>
        <dbReference type="EMBL" id="ETV70054.1"/>
    </source>
</evidence>
<feature type="compositionally biased region" description="Low complexity" evidence="3">
    <location>
        <begin position="85"/>
        <end position="94"/>
    </location>
</feature>
<dbReference type="Gene3D" id="3.40.50.300">
    <property type="entry name" value="P-loop containing nucleotide triphosphate hydrolases"/>
    <property type="match status" value="1"/>
</dbReference>
<feature type="compositionally biased region" description="Polar residues" evidence="3">
    <location>
        <begin position="113"/>
        <end position="131"/>
    </location>
</feature>
<dbReference type="GeneID" id="20816395"/>
<dbReference type="InterPro" id="IPR027417">
    <property type="entry name" value="P-loop_NTPase"/>
</dbReference>
<dbReference type="GO" id="GO:0000184">
    <property type="term" value="P:nuclear-transcribed mRNA catabolic process, nonsense-mediated decay"/>
    <property type="evidence" value="ECO:0007669"/>
    <property type="project" value="UniProtKB-KW"/>
</dbReference>
<evidence type="ECO:0000256" key="3">
    <source>
        <dbReference type="SAM" id="MobiDB-lite"/>
    </source>
</evidence>
<comment type="similarity">
    <text evidence="1">Belongs to the SMG9 family.</text>
</comment>
<dbReference type="STRING" id="112090.W4FTA2"/>